<dbReference type="FunCoup" id="B4JL32">
    <property type="interactions" value="7"/>
</dbReference>
<protein>
    <recommendedName>
        <fullName evidence="1">RNA helicase</fullName>
        <ecNumber evidence="1">3.6.4.13</ecNumber>
    </recommendedName>
</protein>
<dbReference type="GO" id="GO:0005524">
    <property type="term" value="F:ATP binding"/>
    <property type="evidence" value="ECO:0007669"/>
    <property type="project" value="UniProtKB-KW"/>
</dbReference>
<dbReference type="STRING" id="7222.B4JL32"/>
<dbReference type="Gene3D" id="3.40.50.300">
    <property type="entry name" value="P-loop containing nucleotide triphosphate hydrolases"/>
    <property type="match status" value="1"/>
</dbReference>
<evidence type="ECO:0000256" key="4">
    <source>
        <dbReference type="ARBA" id="ARBA00022801"/>
    </source>
</evidence>
<evidence type="ECO:0000256" key="7">
    <source>
        <dbReference type="ARBA" id="ARBA00047984"/>
    </source>
</evidence>
<dbReference type="GO" id="GO:0003724">
    <property type="term" value="F:RNA helicase activity"/>
    <property type="evidence" value="ECO:0007669"/>
    <property type="project" value="UniProtKB-EC"/>
</dbReference>
<dbReference type="PhylomeDB" id="B4JL32"/>
<evidence type="ECO:0000256" key="1">
    <source>
        <dbReference type="ARBA" id="ARBA00012552"/>
    </source>
</evidence>
<dbReference type="Proteomes" id="UP000001070">
    <property type="component" value="Unassembled WGS sequence"/>
</dbReference>
<evidence type="ECO:0000256" key="6">
    <source>
        <dbReference type="ARBA" id="ARBA00022840"/>
    </source>
</evidence>
<evidence type="ECO:0000313" key="10">
    <source>
        <dbReference type="Proteomes" id="UP000001070"/>
    </source>
</evidence>
<dbReference type="GO" id="GO:0042078">
    <property type="term" value="P:germ-line stem cell division"/>
    <property type="evidence" value="ECO:0007669"/>
    <property type="project" value="EnsemblMetazoa"/>
</dbReference>
<evidence type="ECO:0000256" key="2">
    <source>
        <dbReference type="ARBA" id="ARBA00022737"/>
    </source>
</evidence>
<dbReference type="GO" id="GO:0030718">
    <property type="term" value="P:germ-line stem cell population maintenance"/>
    <property type="evidence" value="ECO:0007669"/>
    <property type="project" value="EnsemblMetazoa"/>
</dbReference>
<dbReference type="EC" id="3.6.4.13" evidence="1"/>
<evidence type="ECO:0000313" key="9">
    <source>
        <dbReference type="EMBL" id="EDW00285.1"/>
    </source>
</evidence>
<dbReference type="EMBL" id="CH916370">
    <property type="protein sequence ID" value="EDW00285.1"/>
    <property type="molecule type" value="Genomic_DNA"/>
</dbReference>
<dbReference type="KEGG" id="dgr:6565369"/>
<keyword evidence="3" id="KW-0547">Nucleotide-binding</keyword>
<dbReference type="GO" id="GO:0140693">
    <property type="term" value="F:molecular condensate scaffold activity"/>
    <property type="evidence" value="ECO:0007669"/>
    <property type="project" value="EnsemblMetazoa"/>
</dbReference>
<dbReference type="OrthoDB" id="249932at2759"/>
<dbReference type="GO" id="GO:0048477">
    <property type="term" value="P:oogenesis"/>
    <property type="evidence" value="ECO:0007669"/>
    <property type="project" value="EnsemblMetazoa"/>
</dbReference>
<feature type="region of interest" description="Disordered" evidence="8">
    <location>
        <begin position="917"/>
        <end position="939"/>
    </location>
</feature>
<accession>B4JL32</accession>
<dbReference type="OMA" id="WHTDLMV"/>
<evidence type="ECO:0000256" key="8">
    <source>
        <dbReference type="SAM" id="MobiDB-lite"/>
    </source>
</evidence>
<keyword evidence="5" id="KW-0347">Helicase</keyword>
<evidence type="ECO:0000256" key="3">
    <source>
        <dbReference type="ARBA" id="ARBA00022741"/>
    </source>
</evidence>
<keyword evidence="10" id="KW-1185">Reference proteome</keyword>
<dbReference type="SUPFAM" id="SSF63748">
    <property type="entry name" value="Tudor/PWWP/MBT"/>
    <property type="match status" value="1"/>
</dbReference>
<dbReference type="PANTHER" id="PTHR22655">
    <property type="entry name" value="ATP-DEPENDENT RNA HELICASE TDRD12-RELATED"/>
    <property type="match status" value="1"/>
</dbReference>
<dbReference type="GO" id="GO:0070725">
    <property type="term" value="C:Yb body"/>
    <property type="evidence" value="ECO:0007669"/>
    <property type="project" value="EnsemblMetazoa"/>
</dbReference>
<dbReference type="HOGENOM" id="CLU_011462_0_0_1"/>
<gene>
    <name evidence="9" type="primary">Dgri\GH12780</name>
    <name evidence="9" type="ORF">Dgri_GH12780</name>
</gene>
<dbReference type="SMR" id="B4JL32"/>
<dbReference type="eggNOG" id="KOG0334">
    <property type="taxonomic scope" value="Eukaryota"/>
</dbReference>
<comment type="catalytic activity">
    <reaction evidence="7">
        <text>ATP + H2O = ADP + phosphate + H(+)</text>
        <dbReference type="Rhea" id="RHEA:13065"/>
        <dbReference type="ChEBI" id="CHEBI:15377"/>
        <dbReference type="ChEBI" id="CHEBI:15378"/>
        <dbReference type="ChEBI" id="CHEBI:30616"/>
        <dbReference type="ChEBI" id="CHEBI:43474"/>
        <dbReference type="ChEBI" id="CHEBI:456216"/>
        <dbReference type="EC" id="3.6.4.13"/>
    </reaction>
</comment>
<proteinExistence type="predicted"/>
<name>B4JL32_DROGR</name>
<keyword evidence="2" id="KW-0677">Repeat</keyword>
<dbReference type="GO" id="GO:0005829">
    <property type="term" value="C:cytosol"/>
    <property type="evidence" value="ECO:0007669"/>
    <property type="project" value="EnsemblMetazoa"/>
</dbReference>
<evidence type="ECO:0000256" key="5">
    <source>
        <dbReference type="ARBA" id="ARBA00022806"/>
    </source>
</evidence>
<sequence>MHQPEQQLLSEQKDEDANVKITTHHLDGVTYKYVTPTSVDAGLDFLAASIKTKDFNTVRIAIACEQSDEAAHLMQQLGKRSVASLLVNESNITTIGTCVGLWTSGLINPVLIVYDNVLQPLAELGKINCVNYLIHSSQTLPHVFQKRIQALTSFPGNNTLVLVMMCSIANQTTKNPTRAVPSEVATKATLCPMPTGNPLPDLGQIAKIKPTVVNDIKETRKLVTSEQLETGADNVHTYNNNGLLACSRKEQSLCRKIDDVVAIEPHIRNAMKKLSIEHAKNIQRYAWSHTAAGRSLCVIGNEMIGKTWCYLPSLCQRVYKEAFRLNTDDSSNFAPSSIIICANAKQGEQIHQWCMKLLDCCVIKLFDRSNLSMVDARLRSPSDILITNVEVLLQLINLKSILNPLALRCVAFDNFDLIWRSSRMDCEKVMLWLLDLLRFEAGHAQLFIVGRLWSDKLMRRLLSRLPDLLLLFEDALEATAYSGIKLELLLTSPKHIEQDMLKLLQAKNLKEERVVLVCSGKADALTLHKQLLASNIDTLAVAQLGSGAELLLSKWSKERTASVLLVVDDVLRLLCDVKVDCLLHFKFPSFWQRFKARYTIFYGNNHSQPNSGNATSTIPVCLQDVEQIWLICDFMFKHERLPPDFWLSMLTSSRKQLEDRTPRLKQAACHQLLRYGNCYRHTCQYRHFLWDNEPRPLEDYPKKSLISFHLLMSFSPSQLSVRSTKFKVTKYFLNIPVTELGERIQLHYEQSKNQRRHLDPKPGDLCVVKHNKLYQRVVVLEVGDLNRVTIKQLDAGSDLVLIGKSDLLECEEQFTNTAWEANDLRITGLTPFNLERLWSEEAKRLVRNQFFYRQLGKPCRVFTAIVDFGFNSTIFVDNVYDEKGNDLKSFVLQHILSYMDEHVEMRLKELINTCKPFPESAKEPSDEEEEQHSTYSTAN</sequence>
<dbReference type="GO" id="GO:0016787">
    <property type="term" value="F:hydrolase activity"/>
    <property type="evidence" value="ECO:0007669"/>
    <property type="project" value="UniProtKB-KW"/>
</dbReference>
<dbReference type="SUPFAM" id="SSF52540">
    <property type="entry name" value="P-loop containing nucleoside triphosphate hydrolases"/>
    <property type="match status" value="1"/>
</dbReference>
<dbReference type="InParanoid" id="B4JL32"/>
<dbReference type="InterPro" id="IPR027417">
    <property type="entry name" value="P-loop_NTPase"/>
</dbReference>
<reference evidence="9 10" key="1">
    <citation type="journal article" date="2007" name="Nature">
        <title>Evolution of genes and genomes on the Drosophila phylogeny.</title>
        <authorList>
            <consortium name="Drosophila 12 Genomes Consortium"/>
            <person name="Clark A.G."/>
            <person name="Eisen M.B."/>
            <person name="Smith D.R."/>
            <person name="Bergman C.M."/>
            <person name="Oliver B."/>
            <person name="Markow T.A."/>
            <person name="Kaufman T.C."/>
            <person name="Kellis M."/>
            <person name="Gelbart W."/>
            <person name="Iyer V.N."/>
            <person name="Pollard D.A."/>
            <person name="Sackton T.B."/>
            <person name="Larracuente A.M."/>
            <person name="Singh N.D."/>
            <person name="Abad J.P."/>
            <person name="Abt D.N."/>
            <person name="Adryan B."/>
            <person name="Aguade M."/>
            <person name="Akashi H."/>
            <person name="Anderson W.W."/>
            <person name="Aquadro C.F."/>
            <person name="Ardell D.H."/>
            <person name="Arguello R."/>
            <person name="Artieri C.G."/>
            <person name="Barbash D.A."/>
            <person name="Barker D."/>
            <person name="Barsanti P."/>
            <person name="Batterham P."/>
            <person name="Batzoglou S."/>
            <person name="Begun D."/>
            <person name="Bhutkar A."/>
            <person name="Blanco E."/>
            <person name="Bosak S.A."/>
            <person name="Bradley R.K."/>
            <person name="Brand A.D."/>
            <person name="Brent M.R."/>
            <person name="Brooks A.N."/>
            <person name="Brown R.H."/>
            <person name="Butlin R.K."/>
            <person name="Caggese C."/>
            <person name="Calvi B.R."/>
            <person name="Bernardo de Carvalho A."/>
            <person name="Caspi A."/>
            <person name="Castrezana S."/>
            <person name="Celniker S.E."/>
            <person name="Chang J.L."/>
            <person name="Chapple C."/>
            <person name="Chatterji S."/>
            <person name="Chinwalla A."/>
            <person name="Civetta A."/>
            <person name="Clifton S.W."/>
            <person name="Comeron J.M."/>
            <person name="Costello J.C."/>
            <person name="Coyne J.A."/>
            <person name="Daub J."/>
            <person name="David R.G."/>
            <person name="Delcher A.L."/>
            <person name="Delehaunty K."/>
            <person name="Do C.B."/>
            <person name="Ebling H."/>
            <person name="Edwards K."/>
            <person name="Eickbush T."/>
            <person name="Evans J.D."/>
            <person name="Filipski A."/>
            <person name="Findeiss S."/>
            <person name="Freyhult E."/>
            <person name="Fulton L."/>
            <person name="Fulton R."/>
            <person name="Garcia A.C."/>
            <person name="Gardiner A."/>
            <person name="Garfield D.A."/>
            <person name="Garvin B.E."/>
            <person name="Gibson G."/>
            <person name="Gilbert D."/>
            <person name="Gnerre S."/>
            <person name="Godfrey J."/>
            <person name="Good R."/>
            <person name="Gotea V."/>
            <person name="Gravely B."/>
            <person name="Greenberg A.J."/>
            <person name="Griffiths-Jones S."/>
            <person name="Gross S."/>
            <person name="Guigo R."/>
            <person name="Gustafson E.A."/>
            <person name="Haerty W."/>
            <person name="Hahn M.W."/>
            <person name="Halligan D.L."/>
            <person name="Halpern A.L."/>
            <person name="Halter G.M."/>
            <person name="Han M.V."/>
            <person name="Heger A."/>
            <person name="Hillier L."/>
            <person name="Hinrichs A.S."/>
            <person name="Holmes I."/>
            <person name="Hoskins R.A."/>
            <person name="Hubisz M.J."/>
            <person name="Hultmark D."/>
            <person name="Huntley M.A."/>
            <person name="Jaffe D.B."/>
            <person name="Jagadeeshan S."/>
            <person name="Jeck W.R."/>
            <person name="Johnson J."/>
            <person name="Jones C.D."/>
            <person name="Jordan W.C."/>
            <person name="Karpen G.H."/>
            <person name="Kataoka E."/>
            <person name="Keightley P.D."/>
            <person name="Kheradpour P."/>
            <person name="Kirkness E.F."/>
            <person name="Koerich L.B."/>
            <person name="Kristiansen K."/>
            <person name="Kudrna D."/>
            <person name="Kulathinal R.J."/>
            <person name="Kumar S."/>
            <person name="Kwok R."/>
            <person name="Lander E."/>
            <person name="Langley C.H."/>
            <person name="Lapoint R."/>
            <person name="Lazzaro B.P."/>
            <person name="Lee S.J."/>
            <person name="Levesque L."/>
            <person name="Li R."/>
            <person name="Lin C.F."/>
            <person name="Lin M.F."/>
            <person name="Lindblad-Toh K."/>
            <person name="Llopart A."/>
            <person name="Long M."/>
            <person name="Low L."/>
            <person name="Lozovsky E."/>
            <person name="Lu J."/>
            <person name="Luo M."/>
            <person name="Machado C.A."/>
            <person name="Makalowski W."/>
            <person name="Marzo M."/>
            <person name="Matsuda M."/>
            <person name="Matzkin L."/>
            <person name="McAllister B."/>
            <person name="McBride C.S."/>
            <person name="McKernan B."/>
            <person name="McKernan K."/>
            <person name="Mendez-Lago M."/>
            <person name="Minx P."/>
            <person name="Mollenhauer M.U."/>
            <person name="Montooth K."/>
            <person name="Mount S.M."/>
            <person name="Mu X."/>
            <person name="Myers E."/>
            <person name="Negre B."/>
            <person name="Newfeld S."/>
            <person name="Nielsen R."/>
            <person name="Noor M.A."/>
            <person name="O'Grady P."/>
            <person name="Pachter L."/>
            <person name="Papaceit M."/>
            <person name="Parisi M.J."/>
            <person name="Parisi M."/>
            <person name="Parts L."/>
            <person name="Pedersen J.S."/>
            <person name="Pesole G."/>
            <person name="Phillippy A.M."/>
            <person name="Ponting C.P."/>
            <person name="Pop M."/>
            <person name="Porcelli D."/>
            <person name="Powell J.R."/>
            <person name="Prohaska S."/>
            <person name="Pruitt K."/>
            <person name="Puig M."/>
            <person name="Quesneville H."/>
            <person name="Ram K.R."/>
            <person name="Rand D."/>
            <person name="Rasmussen M.D."/>
            <person name="Reed L.K."/>
            <person name="Reenan R."/>
            <person name="Reily A."/>
            <person name="Remington K.A."/>
            <person name="Rieger T.T."/>
            <person name="Ritchie M.G."/>
            <person name="Robin C."/>
            <person name="Rogers Y.H."/>
            <person name="Rohde C."/>
            <person name="Rozas J."/>
            <person name="Rubenfield M.J."/>
            <person name="Ruiz A."/>
            <person name="Russo S."/>
            <person name="Salzberg S.L."/>
            <person name="Sanchez-Gracia A."/>
            <person name="Saranga D.J."/>
            <person name="Sato H."/>
            <person name="Schaeffer S.W."/>
            <person name="Schatz M.C."/>
            <person name="Schlenke T."/>
            <person name="Schwartz R."/>
            <person name="Segarra C."/>
            <person name="Singh R.S."/>
            <person name="Sirot L."/>
            <person name="Sirota M."/>
            <person name="Sisneros N.B."/>
            <person name="Smith C.D."/>
            <person name="Smith T.F."/>
            <person name="Spieth J."/>
            <person name="Stage D.E."/>
            <person name="Stark A."/>
            <person name="Stephan W."/>
            <person name="Strausberg R.L."/>
            <person name="Strempel S."/>
            <person name="Sturgill D."/>
            <person name="Sutton G."/>
            <person name="Sutton G.G."/>
            <person name="Tao W."/>
            <person name="Teichmann S."/>
            <person name="Tobari Y.N."/>
            <person name="Tomimura Y."/>
            <person name="Tsolas J.M."/>
            <person name="Valente V.L."/>
            <person name="Venter E."/>
            <person name="Venter J.C."/>
            <person name="Vicario S."/>
            <person name="Vieira F.G."/>
            <person name="Vilella A.J."/>
            <person name="Villasante A."/>
            <person name="Walenz B."/>
            <person name="Wang J."/>
            <person name="Wasserman M."/>
            <person name="Watts T."/>
            <person name="Wilson D."/>
            <person name="Wilson R.K."/>
            <person name="Wing R.A."/>
            <person name="Wolfner M.F."/>
            <person name="Wong A."/>
            <person name="Wong G.K."/>
            <person name="Wu C.I."/>
            <person name="Wu G."/>
            <person name="Yamamoto D."/>
            <person name="Yang H.P."/>
            <person name="Yang S.P."/>
            <person name="Yorke J.A."/>
            <person name="Yoshida K."/>
            <person name="Zdobnov E."/>
            <person name="Zhang P."/>
            <person name="Zhang Y."/>
            <person name="Zimin A.V."/>
            <person name="Baldwin J."/>
            <person name="Abdouelleil A."/>
            <person name="Abdulkadir J."/>
            <person name="Abebe A."/>
            <person name="Abera B."/>
            <person name="Abreu J."/>
            <person name="Acer S.C."/>
            <person name="Aftuck L."/>
            <person name="Alexander A."/>
            <person name="An P."/>
            <person name="Anderson E."/>
            <person name="Anderson S."/>
            <person name="Arachi H."/>
            <person name="Azer M."/>
            <person name="Bachantsang P."/>
            <person name="Barry A."/>
            <person name="Bayul T."/>
            <person name="Berlin A."/>
            <person name="Bessette D."/>
            <person name="Bloom T."/>
            <person name="Blye J."/>
            <person name="Boguslavskiy L."/>
            <person name="Bonnet C."/>
            <person name="Boukhgalter B."/>
            <person name="Bourzgui I."/>
            <person name="Brown A."/>
            <person name="Cahill P."/>
            <person name="Channer S."/>
            <person name="Cheshatsang Y."/>
            <person name="Chuda L."/>
            <person name="Citroen M."/>
            <person name="Collymore A."/>
            <person name="Cooke P."/>
            <person name="Costello M."/>
            <person name="D'Aco K."/>
            <person name="Daza R."/>
            <person name="De Haan G."/>
            <person name="DeGray S."/>
            <person name="DeMaso C."/>
            <person name="Dhargay N."/>
            <person name="Dooley K."/>
            <person name="Dooley E."/>
            <person name="Doricent M."/>
            <person name="Dorje P."/>
            <person name="Dorjee K."/>
            <person name="Dupes A."/>
            <person name="Elong R."/>
            <person name="Falk J."/>
            <person name="Farina A."/>
            <person name="Faro S."/>
            <person name="Ferguson D."/>
            <person name="Fisher S."/>
            <person name="Foley C.D."/>
            <person name="Franke A."/>
            <person name="Friedrich D."/>
            <person name="Gadbois L."/>
            <person name="Gearin G."/>
            <person name="Gearin C.R."/>
            <person name="Giannoukos G."/>
            <person name="Goode T."/>
            <person name="Graham J."/>
            <person name="Grandbois E."/>
            <person name="Grewal S."/>
            <person name="Gyaltsen K."/>
            <person name="Hafez N."/>
            <person name="Hagos B."/>
            <person name="Hall J."/>
            <person name="Henson C."/>
            <person name="Hollinger A."/>
            <person name="Honan T."/>
            <person name="Huard M.D."/>
            <person name="Hughes L."/>
            <person name="Hurhula B."/>
            <person name="Husby M.E."/>
            <person name="Kamat A."/>
            <person name="Kanga B."/>
            <person name="Kashin S."/>
            <person name="Khazanovich D."/>
            <person name="Kisner P."/>
            <person name="Lance K."/>
            <person name="Lara M."/>
            <person name="Lee W."/>
            <person name="Lennon N."/>
            <person name="Letendre F."/>
            <person name="LeVine R."/>
            <person name="Lipovsky A."/>
            <person name="Liu X."/>
            <person name="Liu J."/>
            <person name="Liu S."/>
            <person name="Lokyitsang T."/>
            <person name="Lokyitsang Y."/>
            <person name="Lubonja R."/>
            <person name="Lui A."/>
            <person name="MacDonald P."/>
            <person name="Magnisalis V."/>
            <person name="Maru K."/>
            <person name="Matthews C."/>
            <person name="McCusker W."/>
            <person name="McDonough S."/>
            <person name="Mehta T."/>
            <person name="Meldrim J."/>
            <person name="Meneus L."/>
            <person name="Mihai O."/>
            <person name="Mihalev A."/>
            <person name="Mihova T."/>
            <person name="Mittelman R."/>
            <person name="Mlenga V."/>
            <person name="Montmayeur A."/>
            <person name="Mulrain L."/>
            <person name="Navidi A."/>
            <person name="Naylor J."/>
            <person name="Negash T."/>
            <person name="Nguyen T."/>
            <person name="Nguyen N."/>
            <person name="Nicol R."/>
            <person name="Norbu C."/>
            <person name="Norbu N."/>
            <person name="Novod N."/>
            <person name="O'Neill B."/>
            <person name="Osman S."/>
            <person name="Markiewicz E."/>
            <person name="Oyono O.L."/>
            <person name="Patti C."/>
            <person name="Phunkhang P."/>
            <person name="Pierre F."/>
            <person name="Priest M."/>
            <person name="Raghuraman S."/>
            <person name="Rege F."/>
            <person name="Reyes R."/>
            <person name="Rise C."/>
            <person name="Rogov P."/>
            <person name="Ross K."/>
            <person name="Ryan E."/>
            <person name="Settipalli S."/>
            <person name="Shea T."/>
            <person name="Sherpa N."/>
            <person name="Shi L."/>
            <person name="Shih D."/>
            <person name="Sparrow T."/>
            <person name="Spaulding J."/>
            <person name="Stalker J."/>
            <person name="Stange-Thomann N."/>
            <person name="Stavropoulos S."/>
            <person name="Stone C."/>
            <person name="Strader C."/>
            <person name="Tesfaye S."/>
            <person name="Thomson T."/>
            <person name="Thoulutsang Y."/>
            <person name="Thoulutsang D."/>
            <person name="Topham K."/>
            <person name="Topping I."/>
            <person name="Tsamla T."/>
            <person name="Vassiliev H."/>
            <person name="Vo A."/>
            <person name="Wangchuk T."/>
            <person name="Wangdi T."/>
            <person name="Weiand M."/>
            <person name="Wilkinson J."/>
            <person name="Wilson A."/>
            <person name="Yadav S."/>
            <person name="Young G."/>
            <person name="Yu Q."/>
            <person name="Zembek L."/>
            <person name="Zhong D."/>
            <person name="Zimmer A."/>
            <person name="Zwirko Z."/>
            <person name="Jaffe D.B."/>
            <person name="Alvarez P."/>
            <person name="Brockman W."/>
            <person name="Butler J."/>
            <person name="Chin C."/>
            <person name="Gnerre S."/>
            <person name="Grabherr M."/>
            <person name="Kleber M."/>
            <person name="Mauceli E."/>
            <person name="MacCallum I."/>
        </authorList>
    </citation>
    <scope>NUCLEOTIDE SEQUENCE [LARGE SCALE GENOMIC DNA]</scope>
    <source>
        <strain evidence="10">Tucson 15287-2541.00</strain>
    </source>
</reference>
<organism evidence="10">
    <name type="scientific">Drosophila grimshawi</name>
    <name type="common">Hawaiian fruit fly</name>
    <name type="synonym">Idiomyia grimshawi</name>
    <dbReference type="NCBI Taxonomy" id="7222"/>
    <lineage>
        <taxon>Eukaryota</taxon>
        <taxon>Metazoa</taxon>
        <taxon>Ecdysozoa</taxon>
        <taxon>Arthropoda</taxon>
        <taxon>Hexapoda</taxon>
        <taxon>Insecta</taxon>
        <taxon>Pterygota</taxon>
        <taxon>Neoptera</taxon>
        <taxon>Endopterygota</taxon>
        <taxon>Diptera</taxon>
        <taxon>Brachycera</taxon>
        <taxon>Muscomorpha</taxon>
        <taxon>Ephydroidea</taxon>
        <taxon>Drosophilidae</taxon>
        <taxon>Drosophila</taxon>
        <taxon>Hawaiian Drosophila</taxon>
    </lineage>
</organism>
<dbReference type="PANTHER" id="PTHR22655:SF2">
    <property type="entry name" value="ATP-DEPENDENT RNA HELICASE TDRD12-RELATED"/>
    <property type="match status" value="1"/>
</dbReference>
<dbReference type="Gene3D" id="2.30.30.140">
    <property type="match status" value="1"/>
</dbReference>
<keyword evidence="6" id="KW-0067">ATP-binding</keyword>
<keyword evidence="4" id="KW-0378">Hydrolase</keyword>
<dbReference type="GO" id="GO:0140990">
    <property type="term" value="P:primary piRNA processing"/>
    <property type="evidence" value="ECO:0007669"/>
    <property type="project" value="EnsemblMetazoa"/>
</dbReference>
<dbReference type="AlphaFoldDB" id="B4JL32"/>